<accession>A0A2N1NI29</accession>
<dbReference type="AlphaFoldDB" id="A0A2N1NI29"/>
<dbReference type="VEuPathDB" id="FungiDB:RhiirA1_466640"/>
<reference evidence="3 4" key="2">
    <citation type="submission" date="2017-10" db="EMBL/GenBank/DDBJ databases">
        <title>Extensive intraspecific genome diversity in a model arbuscular mycorrhizal fungus.</title>
        <authorList>
            <person name="Chen E.C.H."/>
            <person name="Morin E."/>
            <person name="Baudet D."/>
            <person name="Noel J."/>
            <person name="Ndikumana S."/>
            <person name="Charron P."/>
            <person name="St-Onge C."/>
            <person name="Giorgi J."/>
            <person name="Grigoriev I.V."/>
            <person name="Roux C."/>
            <person name="Martin F.M."/>
            <person name="Corradi N."/>
        </authorList>
    </citation>
    <scope>NUCLEOTIDE SEQUENCE [LARGE SCALE GENOMIC DNA]</scope>
    <source>
        <strain evidence="3 4">C2</strain>
    </source>
</reference>
<dbReference type="VEuPathDB" id="FungiDB:FUN_021963"/>
<evidence type="ECO:0000313" key="4">
    <source>
        <dbReference type="Proteomes" id="UP000233469"/>
    </source>
</evidence>
<gene>
    <name evidence="3" type="ORF">RhiirC2_775862</name>
</gene>
<feature type="region of interest" description="Disordered" evidence="1">
    <location>
        <begin position="213"/>
        <end position="233"/>
    </location>
</feature>
<feature type="domain" description="DUF8211" evidence="2">
    <location>
        <begin position="2"/>
        <end position="123"/>
    </location>
</feature>
<dbReference type="Proteomes" id="UP000233469">
    <property type="component" value="Unassembled WGS sequence"/>
</dbReference>
<feature type="compositionally biased region" description="Polar residues" evidence="1">
    <location>
        <begin position="224"/>
        <end position="233"/>
    </location>
</feature>
<dbReference type="VEuPathDB" id="FungiDB:RhiirFUN_005886"/>
<evidence type="ECO:0000256" key="1">
    <source>
        <dbReference type="SAM" id="MobiDB-lite"/>
    </source>
</evidence>
<sequence>MKHVFSKRLGISYTVNYNHYGHKLIENTDHRHIYYKRLDHLRHTIPLKSTSFSKQHERFERYCRSIFNSDKSHPVDGYEINNHLAVANRHKFLFFYPQHINSPIQHLKYNECNPRRENYLFPIPIHSTKNIQLDGPLTRKPTVPTVNTDTTSILPSRNILNKVADFSTLENSSSSPKPTLFPSPQRSNEPISTPTQIPITVFDFSELDTLSTSTKPTLFPPPQSFNEASSSSEGYITADSNDMDSAENIKSPPPALPMVTLDLFNTKSYTPVYKADGSPIPYSFQ</sequence>
<proteinExistence type="predicted"/>
<organism evidence="3 4">
    <name type="scientific">Rhizophagus irregularis</name>
    <dbReference type="NCBI Taxonomy" id="588596"/>
    <lineage>
        <taxon>Eukaryota</taxon>
        <taxon>Fungi</taxon>
        <taxon>Fungi incertae sedis</taxon>
        <taxon>Mucoromycota</taxon>
        <taxon>Glomeromycotina</taxon>
        <taxon>Glomeromycetes</taxon>
        <taxon>Glomerales</taxon>
        <taxon>Glomeraceae</taxon>
        <taxon>Rhizophagus</taxon>
    </lineage>
</organism>
<comment type="caution">
    <text evidence="3">The sequence shown here is derived from an EMBL/GenBank/DDBJ whole genome shotgun (WGS) entry which is preliminary data.</text>
</comment>
<evidence type="ECO:0000259" key="2">
    <source>
        <dbReference type="Pfam" id="PF26638"/>
    </source>
</evidence>
<evidence type="ECO:0000313" key="3">
    <source>
        <dbReference type="EMBL" id="PKK73585.1"/>
    </source>
</evidence>
<dbReference type="EMBL" id="LLXL01000361">
    <property type="protein sequence ID" value="PKK73585.1"/>
    <property type="molecule type" value="Genomic_DNA"/>
</dbReference>
<dbReference type="InterPro" id="IPR058524">
    <property type="entry name" value="DUF8211"/>
</dbReference>
<dbReference type="VEuPathDB" id="FungiDB:RhiirFUN_013989"/>
<protein>
    <recommendedName>
        <fullName evidence="2">DUF8211 domain-containing protein</fullName>
    </recommendedName>
</protein>
<dbReference type="Pfam" id="PF26638">
    <property type="entry name" value="DUF8211"/>
    <property type="match status" value="1"/>
</dbReference>
<feature type="region of interest" description="Disordered" evidence="1">
    <location>
        <begin position="169"/>
        <end position="194"/>
    </location>
</feature>
<name>A0A2N1NI29_9GLOM</name>
<reference evidence="3 4" key="1">
    <citation type="submission" date="2016-04" db="EMBL/GenBank/DDBJ databases">
        <title>Genome analyses suggest a sexual origin of heterokaryosis in a supposedly ancient asexual fungus.</title>
        <authorList>
            <person name="Ropars J."/>
            <person name="Sedzielewska K."/>
            <person name="Noel J."/>
            <person name="Charron P."/>
            <person name="Farinelli L."/>
            <person name="Marton T."/>
            <person name="Kruger M."/>
            <person name="Pelin A."/>
            <person name="Brachmann A."/>
            <person name="Corradi N."/>
        </authorList>
    </citation>
    <scope>NUCLEOTIDE SEQUENCE [LARGE SCALE GENOMIC DNA]</scope>
    <source>
        <strain evidence="3 4">C2</strain>
    </source>
</reference>